<name>A0AC34F2H2_9BILA</name>
<accession>A0AC34F2H2</accession>
<protein>
    <submittedName>
        <fullName evidence="2">Uncharacterized protein</fullName>
    </submittedName>
</protein>
<evidence type="ECO:0000313" key="2">
    <source>
        <dbReference type="WBParaSite" id="ES5_v2.g11117.t1"/>
    </source>
</evidence>
<evidence type="ECO:0000313" key="1">
    <source>
        <dbReference type="Proteomes" id="UP000887579"/>
    </source>
</evidence>
<sequence length="314" mass="35441">MQFKASQRLLNPNLSGDKSKEGSISSKNEQLPQAASVGKSDDGPNKDAMLKPRSNNNRDVDLLNWHFRILEFGPEMEKRILLLSGDSHFCITPLEELKPIMLCDMKIPMIHKGQYLVCQVIGKPYSVIGHATPSPLFGVNISVKDLNGDVKELALFNFRYKVDDLDWLPLGTILLIKEPWLRFLLQNGFSTLRVDSPSDIIFVDPTDSELLTKIGAMKCMGQAAYGMREWQKAANHFAECIKEFSNNTIAGEEFKRANARLAEQKHGKYDFKAMFLESKIKRKQLDVADFTGPIEIAYIPGKGATMKTFKYFSN</sequence>
<dbReference type="WBParaSite" id="ES5_v2.g11117.t1">
    <property type="protein sequence ID" value="ES5_v2.g11117.t1"/>
    <property type="gene ID" value="ES5_v2.g11117"/>
</dbReference>
<dbReference type="Proteomes" id="UP000887579">
    <property type="component" value="Unplaced"/>
</dbReference>
<reference evidence="2" key="1">
    <citation type="submission" date="2022-11" db="UniProtKB">
        <authorList>
            <consortium name="WormBaseParasite"/>
        </authorList>
    </citation>
    <scope>IDENTIFICATION</scope>
</reference>
<proteinExistence type="predicted"/>
<organism evidence="1 2">
    <name type="scientific">Panagrolaimus sp. ES5</name>
    <dbReference type="NCBI Taxonomy" id="591445"/>
    <lineage>
        <taxon>Eukaryota</taxon>
        <taxon>Metazoa</taxon>
        <taxon>Ecdysozoa</taxon>
        <taxon>Nematoda</taxon>
        <taxon>Chromadorea</taxon>
        <taxon>Rhabditida</taxon>
        <taxon>Tylenchina</taxon>
        <taxon>Panagrolaimomorpha</taxon>
        <taxon>Panagrolaimoidea</taxon>
        <taxon>Panagrolaimidae</taxon>
        <taxon>Panagrolaimus</taxon>
    </lineage>
</organism>